<keyword evidence="2" id="KW-1185">Reference proteome</keyword>
<evidence type="ECO:0000313" key="1">
    <source>
        <dbReference type="EMBL" id="KAK3731283.1"/>
    </source>
</evidence>
<name>A0AAE0Y389_9GAST</name>
<reference evidence="1" key="1">
    <citation type="journal article" date="2023" name="G3 (Bethesda)">
        <title>A reference genome for the long-term kleptoplast-retaining sea slug Elysia crispata morphotype clarki.</title>
        <authorList>
            <person name="Eastman K.E."/>
            <person name="Pendleton A.L."/>
            <person name="Shaikh M.A."/>
            <person name="Suttiyut T."/>
            <person name="Ogas R."/>
            <person name="Tomko P."/>
            <person name="Gavelis G."/>
            <person name="Widhalm J.R."/>
            <person name="Wisecaver J.H."/>
        </authorList>
    </citation>
    <scope>NUCLEOTIDE SEQUENCE</scope>
    <source>
        <strain evidence="1">ECLA1</strain>
    </source>
</reference>
<organism evidence="1 2">
    <name type="scientific">Elysia crispata</name>
    <name type="common">lettuce slug</name>
    <dbReference type="NCBI Taxonomy" id="231223"/>
    <lineage>
        <taxon>Eukaryota</taxon>
        <taxon>Metazoa</taxon>
        <taxon>Spiralia</taxon>
        <taxon>Lophotrochozoa</taxon>
        <taxon>Mollusca</taxon>
        <taxon>Gastropoda</taxon>
        <taxon>Heterobranchia</taxon>
        <taxon>Euthyneura</taxon>
        <taxon>Panpulmonata</taxon>
        <taxon>Sacoglossa</taxon>
        <taxon>Placobranchoidea</taxon>
        <taxon>Plakobranchidae</taxon>
        <taxon>Elysia</taxon>
    </lineage>
</organism>
<proteinExistence type="predicted"/>
<protein>
    <submittedName>
        <fullName evidence="1">Uncharacterized protein</fullName>
    </submittedName>
</protein>
<dbReference type="Proteomes" id="UP001283361">
    <property type="component" value="Unassembled WGS sequence"/>
</dbReference>
<gene>
    <name evidence="1" type="ORF">RRG08_025825</name>
</gene>
<dbReference type="AlphaFoldDB" id="A0AAE0Y389"/>
<sequence>MKNNHNNNRSIIHNKTYAGWDANPDLTCAGSNKIRRCVVISSLRLTPVNGLWFNPVDLHSDSSSSEKPLIIQETGDGINMALYQRAESSRGPDRAVRFIDIEAVHSIWRPSRLSVLLI</sequence>
<dbReference type="EMBL" id="JAWDGP010007018">
    <property type="protein sequence ID" value="KAK3731283.1"/>
    <property type="molecule type" value="Genomic_DNA"/>
</dbReference>
<evidence type="ECO:0000313" key="2">
    <source>
        <dbReference type="Proteomes" id="UP001283361"/>
    </source>
</evidence>
<comment type="caution">
    <text evidence="1">The sequence shown here is derived from an EMBL/GenBank/DDBJ whole genome shotgun (WGS) entry which is preliminary data.</text>
</comment>
<accession>A0AAE0Y389</accession>